<organism evidence="1">
    <name type="scientific">Pseudogemmatithrix spongiicola</name>
    <dbReference type="NCBI Taxonomy" id="3062599"/>
    <lineage>
        <taxon>Bacteria</taxon>
        <taxon>Pseudomonadati</taxon>
        <taxon>Gemmatimonadota</taxon>
        <taxon>Gemmatimonadia</taxon>
        <taxon>Gemmatimonadales</taxon>
        <taxon>Gemmatimonadaceae</taxon>
        <taxon>Pseudogemmatithrix</taxon>
    </lineage>
</organism>
<dbReference type="EMBL" id="CP130613">
    <property type="protein sequence ID" value="WKW15937.1"/>
    <property type="molecule type" value="Genomic_DNA"/>
</dbReference>
<reference evidence="1" key="1">
    <citation type="submission" date="2023-07" db="EMBL/GenBank/DDBJ databases">
        <authorList>
            <person name="Haufschild T."/>
            <person name="Kallscheuer N."/>
            <person name="Hammer J."/>
            <person name="Kohn T."/>
            <person name="Kabuu M."/>
            <person name="Jogler M."/>
            <person name="Wohfarth N."/>
            <person name="Heuer A."/>
            <person name="Rohde M."/>
            <person name="van Teeseling M.C.F."/>
            <person name="Jogler C."/>
        </authorList>
    </citation>
    <scope>NUCLEOTIDE SEQUENCE</scope>
    <source>
        <strain evidence="1">Strain 138</strain>
        <strain evidence="2">Strain 318</strain>
    </source>
</reference>
<dbReference type="KEGG" id="pspc:Strain318_002344"/>
<dbReference type="AlphaFoldDB" id="A0AA49Q5Q0"/>
<evidence type="ECO:0000313" key="3">
    <source>
        <dbReference type="Proteomes" id="UP001229955"/>
    </source>
</evidence>
<dbReference type="Gene3D" id="3.30.530.20">
    <property type="match status" value="1"/>
</dbReference>
<gene>
    <name evidence="1" type="ORF">Strain138_002345</name>
    <name evidence="2" type="ORF">Strain318_002344</name>
</gene>
<dbReference type="Proteomes" id="UP001229955">
    <property type="component" value="Chromosome"/>
</dbReference>
<accession>A0AA49K1B8</accession>
<dbReference type="InterPro" id="IPR023393">
    <property type="entry name" value="START-like_dom_sf"/>
</dbReference>
<name>A0AA49Q5Q0_9BACT</name>
<evidence type="ECO:0000313" key="1">
    <source>
        <dbReference type="EMBL" id="WKW13031.1"/>
    </source>
</evidence>
<sequence length="174" mass="19409">MKFLIKLVLVVALVVVGGAYLYGRRLPREHVVTSTLVLVTPADTVFKVIRNIEASPTWWNDVVSVERIKGAPRESWREDMGAMGSIEIEITSVNPPREMVVNILNAEAQGWGGTWYYEVRDTPSGTEVTITEEGWVDSPIFRTVMQLRGKHRTIDSFLSSLGAHFGESATPRHG</sequence>
<dbReference type="InterPro" id="IPR019587">
    <property type="entry name" value="Polyketide_cyclase/dehydratase"/>
</dbReference>
<proteinExistence type="predicted"/>
<dbReference type="SUPFAM" id="SSF55961">
    <property type="entry name" value="Bet v1-like"/>
    <property type="match status" value="1"/>
</dbReference>
<evidence type="ECO:0000313" key="2">
    <source>
        <dbReference type="EMBL" id="WKW15937.1"/>
    </source>
</evidence>
<dbReference type="EMBL" id="CP130612">
    <property type="protein sequence ID" value="WKW13031.1"/>
    <property type="molecule type" value="Genomic_DNA"/>
</dbReference>
<protein>
    <submittedName>
        <fullName evidence="1">SRPBCC family protein</fullName>
    </submittedName>
</protein>
<keyword evidence="3" id="KW-1185">Reference proteome</keyword>
<dbReference type="Pfam" id="PF10604">
    <property type="entry name" value="Polyketide_cyc2"/>
    <property type="match status" value="1"/>
</dbReference>
<accession>A0AA49Q5Q0</accession>
<dbReference type="RefSeq" id="WP_367885894.1">
    <property type="nucleotide sequence ID" value="NZ_CP130612.1"/>
</dbReference>